<comment type="caution">
    <text evidence="8">The sequence shown here is derived from an EMBL/GenBank/DDBJ whole genome shotgun (WGS) entry which is preliminary data.</text>
</comment>
<reference evidence="8" key="2">
    <citation type="submission" date="2020-11" db="EMBL/GenBank/DDBJ databases">
        <authorList>
            <consortium name="DOE Joint Genome Institute"/>
            <person name="Kuo A."/>
            <person name="Miyauchi S."/>
            <person name="Kiss E."/>
            <person name="Drula E."/>
            <person name="Kohler A."/>
            <person name="Sanchez-Garcia M."/>
            <person name="Andreopoulos B."/>
            <person name="Barry K.W."/>
            <person name="Bonito G."/>
            <person name="Buee M."/>
            <person name="Carver A."/>
            <person name="Chen C."/>
            <person name="Cichocki N."/>
            <person name="Clum A."/>
            <person name="Culley D."/>
            <person name="Crous P.W."/>
            <person name="Fauchery L."/>
            <person name="Girlanda M."/>
            <person name="Hayes R."/>
            <person name="Keri Z."/>
            <person name="Labutti K."/>
            <person name="Lipzen A."/>
            <person name="Lombard V."/>
            <person name="Magnuson J."/>
            <person name="Maillard F."/>
            <person name="Morin E."/>
            <person name="Murat C."/>
            <person name="Nolan M."/>
            <person name="Ohm R."/>
            <person name="Pangilinan J."/>
            <person name="Pereira M."/>
            <person name="Perotto S."/>
            <person name="Peter M."/>
            <person name="Riley R."/>
            <person name="Sitrit Y."/>
            <person name="Stielow B."/>
            <person name="Szollosi G."/>
            <person name="Zifcakova L."/>
            <person name="Stursova M."/>
            <person name="Spatafora J.W."/>
            <person name="Tedersoo L."/>
            <person name="Vaario L.-M."/>
            <person name="Yamada A."/>
            <person name="Yan M."/>
            <person name="Wang P."/>
            <person name="Xu J."/>
            <person name="Bruns T."/>
            <person name="Baldrian P."/>
            <person name="Vilgalys R."/>
            <person name="Henrissat B."/>
            <person name="Grigoriev I.V."/>
            <person name="Hibbett D."/>
            <person name="Nagy L.G."/>
            <person name="Martin F.M."/>
        </authorList>
    </citation>
    <scope>NUCLEOTIDE SEQUENCE</scope>
    <source>
        <strain evidence="8">UH-Tt-Lm1</strain>
    </source>
</reference>
<dbReference type="SUPFAM" id="SSF57716">
    <property type="entry name" value="Glucocorticoid receptor-like (DNA-binding domain)"/>
    <property type="match status" value="4"/>
</dbReference>
<dbReference type="EMBL" id="WIUZ02000004">
    <property type="protein sequence ID" value="KAF9787956.1"/>
    <property type="molecule type" value="Genomic_DNA"/>
</dbReference>
<feature type="compositionally biased region" description="Polar residues" evidence="6">
    <location>
        <begin position="177"/>
        <end position="197"/>
    </location>
</feature>
<reference evidence="8" key="1">
    <citation type="journal article" date="2020" name="Nat. Commun.">
        <title>Large-scale genome sequencing of mycorrhizal fungi provides insights into the early evolution of symbiotic traits.</title>
        <authorList>
            <person name="Miyauchi S."/>
            <person name="Kiss E."/>
            <person name="Kuo A."/>
            <person name="Drula E."/>
            <person name="Kohler A."/>
            <person name="Sanchez-Garcia M."/>
            <person name="Morin E."/>
            <person name="Andreopoulos B."/>
            <person name="Barry K.W."/>
            <person name="Bonito G."/>
            <person name="Buee M."/>
            <person name="Carver A."/>
            <person name="Chen C."/>
            <person name="Cichocki N."/>
            <person name="Clum A."/>
            <person name="Culley D."/>
            <person name="Crous P.W."/>
            <person name="Fauchery L."/>
            <person name="Girlanda M."/>
            <person name="Hayes R.D."/>
            <person name="Keri Z."/>
            <person name="LaButti K."/>
            <person name="Lipzen A."/>
            <person name="Lombard V."/>
            <person name="Magnuson J."/>
            <person name="Maillard F."/>
            <person name="Murat C."/>
            <person name="Nolan M."/>
            <person name="Ohm R.A."/>
            <person name="Pangilinan J."/>
            <person name="Pereira M.F."/>
            <person name="Perotto S."/>
            <person name="Peter M."/>
            <person name="Pfister S."/>
            <person name="Riley R."/>
            <person name="Sitrit Y."/>
            <person name="Stielow J.B."/>
            <person name="Szollosi G."/>
            <person name="Zifcakova L."/>
            <person name="Stursova M."/>
            <person name="Spatafora J.W."/>
            <person name="Tedersoo L."/>
            <person name="Vaario L.M."/>
            <person name="Yamada A."/>
            <person name="Yan M."/>
            <person name="Wang P."/>
            <person name="Xu J."/>
            <person name="Bruns T."/>
            <person name="Baldrian P."/>
            <person name="Vilgalys R."/>
            <person name="Dunand C."/>
            <person name="Henrissat B."/>
            <person name="Grigoriev I.V."/>
            <person name="Hibbett D."/>
            <person name="Nagy L.G."/>
            <person name="Martin F.M."/>
        </authorList>
    </citation>
    <scope>NUCLEOTIDE SEQUENCE</scope>
    <source>
        <strain evidence="8">UH-Tt-Lm1</strain>
    </source>
</reference>
<feature type="compositionally biased region" description="Pro residues" evidence="6">
    <location>
        <begin position="44"/>
        <end position="56"/>
    </location>
</feature>
<sequence length="1334" mass="144861">MAYIHHPPMSSSSVQPGQDFEIQAYAQQTQHYQQYRASTGSSPHPSPNPSPRPSPQPYVYQQVNRPPPSPQYNQAFTFPPRSPQPPIQQSYRPPPSPQPIFPLPQGYIPPAHIPPSLQARVKTPAPPEQTTASPRPQYAYLPQQNVITSVSTPSPPRATSPSRPLPPPQRSRPESMPPTTRIQLPVSSFTENTLYRQPSTVSVSPTRTPSIAHPPGPGPSVSPQPPLQAPVHRPSYSAGSVSPPKPVSSFGPPVPNQMPAYMLGQIPGQMPIQVPYQRSQSPNKGRPLPNPTPRTPSPTKTIQSSIASPSVKDNTPQRQQPQQPLPSMTRSATEVNSPSSNAQETFLSGPIHGTISTSSHNSPTKEITLPPAMTSGQPFVPYWKRNLQGGPRAYGVERRGTISEGPSSTPAIETPQPSTSSVSSSNSRPSIQSEIQPRTVVTRKPTNSFDFGGKGSPGPQPQTQPEPRRQPRPNGTNGSKDLHFSPGTTTQQPPARSLTSQTPSTFSMHQRRGAETTRTNTGPDPPPPSNPNHQPQSRDQPNHNRFSSTTSTVSASTTASTSGSAFSSRSIVPPSKPIRSQTYDPRTFAHREAPEYSIANQHQEPPSPKKLSSREKVGQAPARTPSPQYGILDIPRSRFSQRVEAKTEALNGLRGRDSSPVRSESPTKSTPSVSPFARSESSSRNHSPVRSQGLPRPTSGSPDLPPTNASPFPPALKRNSVTPQSVTLQMATISIGEDRNRSRPLDQHQVQRSSSPPKPQQGRTQQNGITKSDSGWPSNLPRLPRTPATSQHPNSTANFVNGARSVPSTFPSSDRTDSVSHPSTSTSSFDRSPVRASTDLPNHSNPRFSPRQDERRPILELDLDDAPPPSLRRSPSPASSVASSNFSSFSAAMESYRNGVSGSQFSVSARNTNPRTGSAPVRQSTEPMNAGSGHLDSQSQSQPRIAARQQTFPRQPQVQTKPQPQDQHWNSFPPRSHSPDRQRQQQPPQSPRRQPASPAVPSINAGTAPLHYQPSSPTVPKIKTTQAQPSQRQKISFPANPDSDSDGDANGPRIAVSVVDDGDPGPKFSASGSDNVPSISINVGGTDDDYGNDPAINLNPGRPSVAVNDGRKSVAELPTIRRGGGLSCGGCGGMIVGRVVNAMGARWHPGCFRCCMCNELLENLSSYEKDGRSFCHLDYHELYAPRCYHCHTAIVDERFITLDDSELGTRTYHEQHFFCAECGDPFLAPSSPASGGRSFAGDGAFEDADVGFTVYKGHPYCENCHVRLRMPKCKRCKRSIRDGMRAVEALGGKWCWECFVCTGCEKPFDDPTFFQRDQQPFCERCFSIMIRNEV</sequence>
<feature type="compositionally biased region" description="Polar residues" evidence="6">
    <location>
        <begin position="935"/>
        <end position="970"/>
    </location>
</feature>
<feature type="compositionally biased region" description="Pro residues" evidence="6">
    <location>
        <begin position="212"/>
        <end position="228"/>
    </location>
</feature>
<feature type="compositionally biased region" description="Polar residues" evidence="6">
    <location>
        <begin position="1013"/>
        <end position="1034"/>
    </location>
</feature>
<dbReference type="GO" id="GO:0030695">
    <property type="term" value="F:GTPase regulator activity"/>
    <property type="evidence" value="ECO:0007669"/>
    <property type="project" value="UniProtKB-ARBA"/>
</dbReference>
<feature type="compositionally biased region" description="Low complexity" evidence="6">
    <location>
        <begin position="29"/>
        <end position="43"/>
    </location>
</feature>
<keyword evidence="3 5" id="KW-0862">Zinc</keyword>
<organism evidence="8 9">
    <name type="scientific">Thelephora terrestris</name>
    <dbReference type="NCBI Taxonomy" id="56493"/>
    <lineage>
        <taxon>Eukaryota</taxon>
        <taxon>Fungi</taxon>
        <taxon>Dikarya</taxon>
        <taxon>Basidiomycota</taxon>
        <taxon>Agaricomycotina</taxon>
        <taxon>Agaricomycetes</taxon>
        <taxon>Thelephorales</taxon>
        <taxon>Thelephoraceae</taxon>
        <taxon>Thelephora</taxon>
    </lineage>
</organism>
<feature type="compositionally biased region" description="Polar residues" evidence="6">
    <location>
        <begin position="302"/>
        <end position="314"/>
    </location>
</feature>
<evidence type="ECO:0000256" key="4">
    <source>
        <dbReference type="ARBA" id="ARBA00023038"/>
    </source>
</evidence>
<feature type="compositionally biased region" description="Pro residues" evidence="6">
    <location>
        <begin position="80"/>
        <end position="102"/>
    </location>
</feature>
<dbReference type="GO" id="GO:0046872">
    <property type="term" value="F:metal ion binding"/>
    <property type="evidence" value="ECO:0007669"/>
    <property type="project" value="UniProtKB-KW"/>
</dbReference>
<feature type="compositionally biased region" description="Low complexity" evidence="6">
    <location>
        <begin position="198"/>
        <end position="210"/>
    </location>
</feature>
<feature type="compositionally biased region" description="Low complexity" evidence="6">
    <location>
        <begin position="871"/>
        <end position="887"/>
    </location>
</feature>
<dbReference type="GO" id="GO:0005634">
    <property type="term" value="C:nucleus"/>
    <property type="evidence" value="ECO:0007669"/>
    <property type="project" value="TreeGrafter"/>
</dbReference>
<feature type="compositionally biased region" description="Polar residues" evidence="6">
    <location>
        <begin position="903"/>
        <end position="927"/>
    </location>
</feature>
<dbReference type="PROSITE" id="PS00478">
    <property type="entry name" value="LIM_DOMAIN_1"/>
    <property type="match status" value="1"/>
</dbReference>
<evidence type="ECO:0000259" key="7">
    <source>
        <dbReference type="PROSITE" id="PS50023"/>
    </source>
</evidence>
<feature type="compositionally biased region" description="Polar residues" evidence="6">
    <location>
        <begin position="660"/>
        <end position="690"/>
    </location>
</feature>
<evidence type="ECO:0000256" key="3">
    <source>
        <dbReference type="ARBA" id="ARBA00022833"/>
    </source>
</evidence>
<feature type="region of interest" description="Disordered" evidence="6">
    <location>
        <begin position="1"/>
        <end position="20"/>
    </location>
</feature>
<feature type="compositionally biased region" description="Polar residues" evidence="6">
    <location>
        <begin position="328"/>
        <end position="346"/>
    </location>
</feature>
<feature type="compositionally biased region" description="Low complexity" evidence="6">
    <location>
        <begin position="819"/>
        <end position="831"/>
    </location>
</feature>
<dbReference type="PANTHER" id="PTHR24205">
    <property type="entry name" value="FOUR AND A HALF LIM DOMAINS PROTEIN"/>
    <property type="match status" value="1"/>
</dbReference>
<feature type="compositionally biased region" description="Polar residues" evidence="6">
    <location>
        <begin position="719"/>
        <end position="732"/>
    </location>
</feature>
<evidence type="ECO:0000256" key="5">
    <source>
        <dbReference type="PROSITE-ProRule" id="PRU00125"/>
    </source>
</evidence>
<feature type="compositionally biased region" description="Low complexity" evidence="6">
    <location>
        <begin position="418"/>
        <end position="433"/>
    </location>
</feature>
<dbReference type="PROSITE" id="PS50023">
    <property type="entry name" value="LIM_DOMAIN_2"/>
    <property type="match status" value="2"/>
</dbReference>
<feature type="compositionally biased region" description="Polar residues" evidence="6">
    <location>
        <begin position="486"/>
        <end position="508"/>
    </location>
</feature>
<accession>A0A9P6L923</accession>
<keyword evidence="4 5" id="KW-0440">LIM domain</keyword>
<proteinExistence type="predicted"/>
<feature type="compositionally biased region" description="Basic and acidic residues" evidence="6">
    <location>
        <begin position="850"/>
        <end position="859"/>
    </location>
</feature>
<feature type="region of interest" description="Disordered" evidence="6">
    <location>
        <begin position="29"/>
        <end position="887"/>
    </location>
</feature>
<feature type="region of interest" description="Disordered" evidence="6">
    <location>
        <begin position="903"/>
        <end position="1053"/>
    </location>
</feature>
<feature type="compositionally biased region" description="Low complexity" evidence="6">
    <location>
        <begin position="984"/>
        <end position="997"/>
    </location>
</feature>
<feature type="domain" description="LIM zinc-binding" evidence="7">
    <location>
        <begin position="1126"/>
        <end position="1185"/>
    </location>
</feature>
<evidence type="ECO:0000256" key="1">
    <source>
        <dbReference type="ARBA" id="ARBA00022723"/>
    </source>
</evidence>
<dbReference type="Gene3D" id="2.10.110.10">
    <property type="entry name" value="Cysteine Rich Protein"/>
    <property type="match status" value="3"/>
</dbReference>
<keyword evidence="2" id="KW-0677">Repeat</keyword>
<evidence type="ECO:0000256" key="2">
    <source>
        <dbReference type="ARBA" id="ARBA00022737"/>
    </source>
</evidence>
<keyword evidence="1 5" id="KW-0479">Metal-binding</keyword>
<feature type="compositionally biased region" description="Low complexity" evidence="6">
    <location>
        <begin position="316"/>
        <end position="326"/>
    </location>
</feature>
<feature type="compositionally biased region" description="Polar residues" evidence="6">
    <location>
        <begin position="748"/>
        <end position="777"/>
    </location>
</feature>
<keyword evidence="9" id="KW-1185">Reference proteome</keyword>
<evidence type="ECO:0000256" key="6">
    <source>
        <dbReference type="SAM" id="MobiDB-lite"/>
    </source>
</evidence>
<dbReference type="OrthoDB" id="15567at2759"/>
<dbReference type="PANTHER" id="PTHR24205:SF16">
    <property type="entry name" value="GH01042P-RELATED"/>
    <property type="match status" value="1"/>
</dbReference>
<evidence type="ECO:0000313" key="8">
    <source>
        <dbReference type="EMBL" id="KAF9787956.1"/>
    </source>
</evidence>
<dbReference type="Pfam" id="PF00412">
    <property type="entry name" value="LIM"/>
    <property type="match status" value="2"/>
</dbReference>
<dbReference type="Proteomes" id="UP000736335">
    <property type="component" value="Unassembled WGS sequence"/>
</dbReference>
<feature type="compositionally biased region" description="Low complexity" evidence="6">
    <location>
        <begin position="547"/>
        <end position="570"/>
    </location>
</feature>
<dbReference type="SMART" id="SM00132">
    <property type="entry name" value="LIM"/>
    <property type="match status" value="3"/>
</dbReference>
<name>A0A9P6L923_9AGAM</name>
<feature type="compositionally biased region" description="Polar residues" evidence="6">
    <location>
        <begin position="354"/>
        <end position="365"/>
    </location>
</feature>
<dbReference type="GO" id="GO:0003712">
    <property type="term" value="F:transcription coregulator activity"/>
    <property type="evidence" value="ECO:0007669"/>
    <property type="project" value="TreeGrafter"/>
</dbReference>
<feature type="domain" description="LIM zinc-binding" evidence="7">
    <location>
        <begin position="1271"/>
        <end position="1332"/>
    </location>
</feature>
<feature type="compositionally biased region" description="Pro residues" evidence="6">
    <location>
        <begin position="153"/>
        <end position="170"/>
    </location>
</feature>
<dbReference type="CDD" id="cd08368">
    <property type="entry name" value="LIM"/>
    <property type="match status" value="3"/>
</dbReference>
<dbReference type="InterPro" id="IPR001781">
    <property type="entry name" value="Znf_LIM"/>
</dbReference>
<feature type="compositionally biased region" description="Polar residues" evidence="6">
    <location>
        <begin position="787"/>
        <end position="799"/>
    </location>
</feature>
<feature type="compositionally biased region" description="Polar residues" evidence="6">
    <location>
        <begin position="404"/>
        <end position="417"/>
    </location>
</feature>
<protein>
    <recommendedName>
        <fullName evidence="7">LIM zinc-binding domain-containing protein</fullName>
    </recommendedName>
</protein>
<evidence type="ECO:0000313" key="9">
    <source>
        <dbReference type="Proteomes" id="UP000736335"/>
    </source>
</evidence>
<gene>
    <name evidence="8" type="ORF">BJ322DRAFT_1046199</name>
</gene>
<feature type="compositionally biased region" description="Basic and acidic residues" evidence="6">
    <location>
        <begin position="736"/>
        <end position="746"/>
    </location>
</feature>